<dbReference type="Proteomes" id="UP000501926">
    <property type="component" value="Chromosome"/>
</dbReference>
<evidence type="ECO:0000313" key="1">
    <source>
        <dbReference type="EMBL" id="CAJ70956.1"/>
    </source>
</evidence>
<evidence type="ECO:0000313" key="3">
    <source>
        <dbReference type="Proteomes" id="UP000501926"/>
    </source>
</evidence>
<proteinExistence type="predicted"/>
<reference evidence="1" key="1">
    <citation type="journal article" date="2006" name="Nature">
        <title>Deciphering the evolution and metabolism of an anammox bacterium from a community genome.</title>
        <authorList>
            <person name="Strous M."/>
            <person name="Pelletier E."/>
            <person name="Mangenot S."/>
            <person name="Rattei T."/>
            <person name="Lehner A."/>
            <person name="Taylor M.W."/>
            <person name="Horn M."/>
            <person name="Daims H."/>
            <person name="Bartol-Mavel D."/>
            <person name="Wincker P."/>
            <person name="Barbe V."/>
            <person name="Fonknechten N."/>
            <person name="Vallenet D."/>
            <person name="Segurens B."/>
            <person name="Schenowitz-Truong C."/>
            <person name="Medigue C."/>
            <person name="Collingro A."/>
            <person name="Snel B."/>
            <person name="Dutilh B.E."/>
            <person name="OpDenCamp H.J.M."/>
            <person name="vanDerDrift C."/>
            <person name="Cirpus I."/>
            <person name="vanDePas-Schoonen K.T."/>
            <person name="Harhangi H.R."/>
            <person name="vanNiftrik L."/>
            <person name="Schmid M."/>
            <person name="Keltjens J."/>
            <person name="vanDeVossenberg J."/>
            <person name="Kartal B."/>
            <person name="Meier H."/>
            <person name="Frishman D."/>
            <person name="Huynen M.A."/>
            <person name="Mewes H."/>
            <person name="Weissenbach J."/>
            <person name="Jetten M.S.M."/>
            <person name="Wagner M."/>
            <person name="LePaslier D."/>
        </authorList>
    </citation>
    <scope>NUCLEOTIDE SEQUENCE</scope>
</reference>
<dbReference type="EMBL" id="CP049055">
    <property type="protein sequence ID" value="QII13265.1"/>
    <property type="molecule type" value="Genomic_DNA"/>
</dbReference>
<reference evidence="2 3" key="3">
    <citation type="submission" date="2020-02" db="EMBL/GenBank/DDBJ databases">
        <title>Newly sequenced genome of strain CSTR1 showed variability in Candidatus Kuenenia stuttgartiensis genomes.</title>
        <authorList>
            <person name="Ding C."/>
            <person name="Adrian L."/>
        </authorList>
    </citation>
    <scope>NUCLEOTIDE SEQUENCE [LARGE SCALE GENOMIC DNA]</scope>
    <source>
        <strain evidence="2 3">CSTR1</strain>
    </source>
</reference>
<dbReference type="AlphaFoldDB" id="Q1PUQ7"/>
<protein>
    <submittedName>
        <fullName evidence="1">Uncharacterized protein</fullName>
    </submittedName>
</protein>
<dbReference type="EMBL" id="CT573074">
    <property type="protein sequence ID" value="CAJ70956.1"/>
    <property type="molecule type" value="Genomic_DNA"/>
</dbReference>
<sequence>MECLWELCYIRRFIQSRYSTSPKVKKYLLKTVSVTDCRLTFKLYSNYLFTMQRKSILCSFKLVKVFYEE</sequence>
<name>Q1PUQ7_KUEST</name>
<reference evidence="1" key="2">
    <citation type="submission" date="2006-01" db="EMBL/GenBank/DDBJ databases">
        <authorList>
            <person name="Genoscope"/>
        </authorList>
    </citation>
    <scope>NUCLEOTIDE SEQUENCE</scope>
</reference>
<organism evidence="1">
    <name type="scientific">Kuenenia stuttgartiensis</name>
    <dbReference type="NCBI Taxonomy" id="174633"/>
    <lineage>
        <taxon>Bacteria</taxon>
        <taxon>Pseudomonadati</taxon>
        <taxon>Planctomycetota</taxon>
        <taxon>Candidatus Brocadiia</taxon>
        <taxon>Candidatus Brocadiales</taxon>
        <taxon>Candidatus Brocadiaceae</taxon>
        <taxon>Candidatus Kuenenia</taxon>
    </lineage>
</organism>
<gene>
    <name evidence="2" type="ORF">KsCSTR_38860</name>
    <name evidence="1" type="ORF">kustb0211</name>
</gene>
<evidence type="ECO:0000313" key="2">
    <source>
        <dbReference type="EMBL" id="QII13265.1"/>
    </source>
</evidence>
<accession>Q1PUQ7</accession>